<evidence type="ECO:0000313" key="11">
    <source>
        <dbReference type="RefSeq" id="XP_052753066.1"/>
    </source>
</evidence>
<organism evidence="10 11">
    <name type="scientific">Galleria mellonella</name>
    <name type="common">Greater wax moth</name>
    <dbReference type="NCBI Taxonomy" id="7137"/>
    <lineage>
        <taxon>Eukaryota</taxon>
        <taxon>Metazoa</taxon>
        <taxon>Ecdysozoa</taxon>
        <taxon>Arthropoda</taxon>
        <taxon>Hexapoda</taxon>
        <taxon>Insecta</taxon>
        <taxon>Pterygota</taxon>
        <taxon>Neoptera</taxon>
        <taxon>Endopterygota</taxon>
        <taxon>Lepidoptera</taxon>
        <taxon>Glossata</taxon>
        <taxon>Ditrysia</taxon>
        <taxon>Pyraloidea</taxon>
        <taxon>Pyralidae</taxon>
        <taxon>Galleriinae</taxon>
        <taxon>Galleria</taxon>
    </lineage>
</organism>
<evidence type="ECO:0000256" key="7">
    <source>
        <dbReference type="SAM" id="SignalP"/>
    </source>
</evidence>
<comment type="caution">
    <text evidence="5">Lacks conserved residue(s) required for the propagation of feature annotation.</text>
</comment>
<dbReference type="SUPFAM" id="SSF48431">
    <property type="entry name" value="Lipovitellin-phosvitin complex, superhelical domain"/>
    <property type="match status" value="1"/>
</dbReference>
<feature type="compositionally biased region" description="Polar residues" evidence="6">
    <location>
        <begin position="339"/>
        <end position="348"/>
    </location>
</feature>
<keyword evidence="2" id="KW-0758">Storage protein</keyword>
<dbReference type="InterPro" id="IPR015819">
    <property type="entry name" value="Lipid_transp_b-sht_shell"/>
</dbReference>
<dbReference type="PANTHER" id="PTHR23345:SF15">
    <property type="entry name" value="VITELLOGENIN 1-RELATED"/>
    <property type="match status" value="1"/>
</dbReference>
<evidence type="ECO:0000313" key="10">
    <source>
        <dbReference type="Proteomes" id="UP001652740"/>
    </source>
</evidence>
<dbReference type="InterPro" id="IPR015816">
    <property type="entry name" value="Vitellinogen_b-sht_N"/>
</dbReference>
<reference evidence="11" key="1">
    <citation type="submission" date="2025-08" db="UniProtKB">
        <authorList>
            <consortium name="RefSeq"/>
        </authorList>
    </citation>
    <scope>IDENTIFICATION</scope>
    <source>
        <tissue evidence="11">Whole larvae</tissue>
    </source>
</reference>
<sequence>MQLLVLTAFIAAFGTSQLSLTAGNHMWQVGKLYHYDVKSHTLAYQEEGPRTGSAFRARFIIRVVAPGYLQAKLENPEHTLIHHEFQNNNELPKDLTYQPVPNLDQHFEFLVVEGRVKSLNLPSTLPLSRENLLKGLLSALQVDFSTYRYIRSSHNSYDKDTDQGLFKKMETDVTGDCETLYSVSPVASEWRREIPHFASADEPIEITKSKNYHHCHHRVDYHFGVPEGAEWTGTAHKSHEEQFISRSTVSRILMGKQGPMYKSETTSIVHVHPHLYGKQKARVHSQVTLKLVSYEQDNEEVWPKIESGRFIENLLYSISSKQITISDSSSSSSSESKEMNSQVENAQNRMRRSLSKSFHIDKMIVNQNNEASSSSSSMSSSSSEQDSFINDDIPKINEPAYAALYMTPQNRVDKKQSIMNAQKLVQDIAQQLQHPNNMPKADALSKFGILVHILASMSLEQLTQTSKNFEIAISSNNNIKSDMWMVYRDAVAQTGTLPAFQQIKVWIQTKKLQEEEAAQVIASLAGTLRYPTKDLMLQFFDFAMSDEVRQQKHLNDTALIVATRFINRGHVNNDTAHNFYPTHMYGRFCSRHDPFVVEKVLPRLSQEFKNAVEQEDSRKAQVYLKAIGNLGHRSVLEVFAPYLEGKIPVSTYLRREIIEHLDVLSYQKCHYTREVLYKILRNTAEPYEVRVAAIHNIMISNPTTSMMMAMAKMTHDDPSIHVRASLKTAIESASKLKNIRYLDLARTAKAAMGMVTKEEFGHQYSKKKLDDYYDKEYEMGILKDLSTIGSHGSLAPNYVKYSIKSKSKGWNSNNQISASFSNVDQFIDYFKYLFSQMYRKQEMSQDPNHKYSAEKISEMLNIKYNDFKSMEAAFYLEILNQQRLFTFSESDIKQLPKFISQYFSNLNKGIEQHYTKIFNQQQVAVMFPVAMGVPFIFKYKEPTVVHIQGKLKGQHKEGKVFVKKEIHLTYARNLDGSVGFLDTISNQYPCTGVVNKLQVNVPLKLHLGMNLQEVQLSLEPLHPDQDYNLLHYSVWPYTANQKKDSLIPVSQDTTTKVIDREFKTSSIDTKFGQSVGMQFQFQGYSYSSDYKNMKSMCNCRNLFVNFVSVLSQKDVALTHYNLKYLAKQSQNKRVTFTAVHDTFYNQKQNTKQEYTVSDVEDVKPNSESRRKEMLNRVVPDINTAKVIVVDLSVTFEGTQQIEYVFTSATAKSPIDHKIHFTFFAGRNSPQHGNHQVNGIGMLIKPEMSFLNFFKAFDKEIKAVFAFDVKYGQNGSINVKGFSERSKKYEELLKNHPLAKVCKDQMSLNNYYQEACHKMIVLAHAPDFMKASVTYKEISPRVRGLLSQAYKMLEYLVYLRSETNPMKVTPDGKVEIAAQISYFQRSMDLVINSRMGELHIKDLPMPEASANALALYTPFKSNQRVNNYYTSHQYLPYCTVDESKIKTFSNRAYDYKLSKSWHVVMLNMPSEPESHKDKLVVLSRRPTEKQQEIYISYRPKTSSLHLEVEIQPPKDGLNKYTVKVNTNSKKISEGDLTIYWDDVKEIPLLQYYTYSDGVLVLDIKEERLRLMYDGQRLVLLSKKDRKTNRGICGRMTGAPRFDYLTPFGLVDLPEHYGAAFSLDDENADPKTKELLEQAKKVAYQVKYQYTTILNSSVEWMNTMQLSSSSSSSSSSEDKSSTHNVYRSRNYSKQREECQLKEQVQYYENHGEICISIKPIQSCQQHCNPKQYTVQSVEVICRPKIDQQYKMYRDEIRRGGNPKVSGLSKLVQYRVPSACTAY</sequence>
<dbReference type="Pfam" id="PF01347">
    <property type="entry name" value="Vitellogenin_N"/>
    <property type="match status" value="1"/>
</dbReference>
<dbReference type="InterPro" id="IPR011030">
    <property type="entry name" value="Lipovitellin_superhlx_dom"/>
</dbReference>
<evidence type="ECO:0000256" key="6">
    <source>
        <dbReference type="SAM" id="MobiDB-lite"/>
    </source>
</evidence>
<gene>
    <name evidence="11" type="primary">LOC113519452</name>
</gene>
<feature type="signal peptide" evidence="7">
    <location>
        <begin position="1"/>
        <end position="18"/>
    </location>
</feature>
<evidence type="ECO:0000259" key="9">
    <source>
        <dbReference type="PROSITE" id="PS51233"/>
    </source>
</evidence>
<dbReference type="PROSITE" id="PS51211">
    <property type="entry name" value="VITELLOGENIN"/>
    <property type="match status" value="1"/>
</dbReference>
<feature type="compositionally biased region" description="Low complexity" evidence="6">
    <location>
        <begin position="372"/>
        <end position="383"/>
    </location>
</feature>
<evidence type="ECO:0000256" key="1">
    <source>
        <dbReference type="ARBA" id="ARBA00022729"/>
    </source>
</evidence>
<dbReference type="SMART" id="SM01169">
    <property type="entry name" value="DUF1943"/>
    <property type="match status" value="1"/>
</dbReference>
<dbReference type="SUPFAM" id="SSF56968">
    <property type="entry name" value="Lipovitellin-phosvitin complex, beta-sheet shell regions"/>
    <property type="match status" value="2"/>
</dbReference>
<name>A0ABM3MNZ6_GALME</name>
<dbReference type="InterPro" id="IPR015255">
    <property type="entry name" value="Vitellinogen_open_b-sht"/>
</dbReference>
<evidence type="ECO:0000256" key="5">
    <source>
        <dbReference type="PROSITE-ProRule" id="PRU00557"/>
    </source>
</evidence>
<protein>
    <submittedName>
        <fullName evidence="11">Vitellogenin-like</fullName>
    </submittedName>
</protein>
<dbReference type="Gene3D" id="2.30.230.10">
    <property type="entry name" value="Lipovitellin, beta-sheet shell regions, chain A"/>
    <property type="match status" value="1"/>
</dbReference>
<feature type="chain" id="PRO_5046411579" evidence="7">
    <location>
        <begin position="19"/>
        <end position="1780"/>
    </location>
</feature>
<dbReference type="GeneID" id="113519452"/>
<feature type="domain" description="VWFD" evidence="9">
    <location>
        <begin position="1435"/>
        <end position="1628"/>
    </location>
</feature>
<dbReference type="Pfam" id="PF09172">
    <property type="entry name" value="Vit_open_b-sht"/>
    <property type="match status" value="1"/>
</dbReference>
<evidence type="ECO:0000256" key="4">
    <source>
        <dbReference type="ARBA" id="ARBA00023180"/>
    </source>
</evidence>
<dbReference type="SMART" id="SM00638">
    <property type="entry name" value="LPD_N"/>
    <property type="match status" value="1"/>
</dbReference>
<dbReference type="Gene3D" id="1.25.10.20">
    <property type="entry name" value="Vitellinogen, superhelical"/>
    <property type="match status" value="1"/>
</dbReference>
<keyword evidence="10" id="KW-1185">Reference proteome</keyword>
<dbReference type="InterPro" id="IPR001747">
    <property type="entry name" value="Vitellogenin_N"/>
</dbReference>
<dbReference type="PROSITE" id="PS51233">
    <property type="entry name" value="VWFD"/>
    <property type="match status" value="1"/>
</dbReference>
<dbReference type="RefSeq" id="XP_052753066.1">
    <property type="nucleotide sequence ID" value="XM_052897106.1"/>
</dbReference>
<keyword evidence="1 7" id="KW-0732">Signal</keyword>
<evidence type="ECO:0000256" key="2">
    <source>
        <dbReference type="ARBA" id="ARBA00022761"/>
    </source>
</evidence>
<evidence type="ECO:0000256" key="3">
    <source>
        <dbReference type="ARBA" id="ARBA00023157"/>
    </source>
</evidence>
<feature type="region of interest" description="Disordered" evidence="6">
    <location>
        <begin position="368"/>
        <end position="391"/>
    </location>
</feature>
<proteinExistence type="predicted"/>
<keyword evidence="3" id="KW-1015">Disulfide bond</keyword>
<feature type="region of interest" description="Disordered" evidence="6">
    <location>
        <begin position="326"/>
        <end position="350"/>
    </location>
</feature>
<dbReference type="Pfam" id="PF00094">
    <property type="entry name" value="VWD"/>
    <property type="match status" value="1"/>
</dbReference>
<keyword evidence="4" id="KW-0325">Glycoprotein</keyword>
<evidence type="ECO:0000259" key="8">
    <source>
        <dbReference type="PROSITE" id="PS51211"/>
    </source>
</evidence>
<accession>A0ABM3MNZ6</accession>
<feature type="domain" description="Vitellogenin" evidence="8">
    <location>
        <begin position="27"/>
        <end position="799"/>
    </location>
</feature>
<dbReference type="PANTHER" id="PTHR23345">
    <property type="entry name" value="VITELLOGENIN-RELATED"/>
    <property type="match status" value="1"/>
</dbReference>
<dbReference type="Gene3D" id="2.20.80.10">
    <property type="entry name" value="Lipovitellin-phosvitin complex, chain A, domain 4"/>
    <property type="match status" value="1"/>
</dbReference>
<dbReference type="Proteomes" id="UP001652740">
    <property type="component" value="Unplaced"/>
</dbReference>
<dbReference type="InterPro" id="IPR001846">
    <property type="entry name" value="VWF_type-D"/>
</dbReference>
<dbReference type="SMART" id="SM00216">
    <property type="entry name" value="VWD"/>
    <property type="match status" value="1"/>
</dbReference>
<feature type="region of interest" description="Disordered" evidence="6">
    <location>
        <begin position="1665"/>
        <end position="1688"/>
    </location>
</feature>
<dbReference type="InterPro" id="IPR050733">
    <property type="entry name" value="Vitellogenin/Apolipophorin"/>
</dbReference>